<keyword evidence="9 11" id="KW-1015">Disulfide bond</keyword>
<evidence type="ECO:0000256" key="1">
    <source>
        <dbReference type="ARBA" id="ARBA00004496"/>
    </source>
</evidence>
<feature type="binding site" evidence="11">
    <location>
        <position position="69"/>
    </location>
    <ligand>
        <name>[4Fe-4S] cluster</name>
        <dbReference type="ChEBI" id="CHEBI:49883"/>
    </ligand>
</feature>
<accession>A0A1X0JNS9</accession>
<comment type="similarity">
    <text evidence="2 11">Belongs to the WhiB family.</text>
</comment>
<dbReference type="Pfam" id="PF02467">
    <property type="entry name" value="Whib"/>
    <property type="match status" value="1"/>
</dbReference>
<dbReference type="eggNOG" id="ENOG5032TCV">
    <property type="taxonomic scope" value="Bacteria"/>
</dbReference>
<keyword evidence="4 11" id="KW-0479">Metal-binding</keyword>
<protein>
    <recommendedName>
        <fullName evidence="11">Transcriptional regulator WhiB</fullName>
    </recommendedName>
</protein>
<feature type="binding site" evidence="11">
    <location>
        <position position="63"/>
    </location>
    <ligand>
        <name>[4Fe-4S] cluster</name>
        <dbReference type="ChEBI" id="CHEBI:49883"/>
    </ligand>
</feature>
<dbReference type="GO" id="GO:0051539">
    <property type="term" value="F:4 iron, 4 sulfur cluster binding"/>
    <property type="evidence" value="ECO:0007669"/>
    <property type="project" value="UniProtKB-UniRule"/>
</dbReference>
<evidence type="ECO:0000259" key="12">
    <source>
        <dbReference type="PROSITE" id="PS51674"/>
    </source>
</evidence>
<evidence type="ECO:0000256" key="2">
    <source>
        <dbReference type="ARBA" id="ARBA00006597"/>
    </source>
</evidence>
<evidence type="ECO:0000256" key="8">
    <source>
        <dbReference type="ARBA" id="ARBA00023125"/>
    </source>
</evidence>
<dbReference type="GO" id="GO:0047134">
    <property type="term" value="F:protein-disulfide reductase [NAD(P)H] activity"/>
    <property type="evidence" value="ECO:0007669"/>
    <property type="project" value="TreeGrafter"/>
</dbReference>
<keyword evidence="10 11" id="KW-0804">Transcription</keyword>
<evidence type="ECO:0000256" key="7">
    <source>
        <dbReference type="ARBA" id="ARBA00023015"/>
    </source>
</evidence>
<comment type="subcellular location">
    <subcellularLocation>
        <location evidence="1 11">Cytoplasm</location>
    </subcellularLocation>
</comment>
<dbReference type="InterPro" id="IPR003482">
    <property type="entry name" value="Whib"/>
</dbReference>
<dbReference type="PANTHER" id="PTHR38839:SF7">
    <property type="entry name" value="TRANSCRIPTIONAL REGULATOR WHIB4"/>
    <property type="match status" value="1"/>
</dbReference>
<evidence type="ECO:0000313" key="14">
    <source>
        <dbReference type="Proteomes" id="UP000192411"/>
    </source>
</evidence>
<reference evidence="13 14" key="1">
    <citation type="submission" date="2017-02" db="EMBL/GenBank/DDBJ databases">
        <title>The new phylogeny of genus Mycobacterium.</title>
        <authorList>
            <person name="Tortoli E."/>
            <person name="Trovato A."/>
            <person name="Cirillo D.M."/>
        </authorList>
    </citation>
    <scope>NUCLEOTIDE SEQUENCE [LARGE SCALE GENOMIC DNA]</scope>
    <source>
        <strain evidence="13 14">DSM 44338</strain>
    </source>
</reference>
<keyword evidence="14" id="KW-1185">Reference proteome</keyword>
<feature type="domain" description="4Fe-4S Wbl-type" evidence="12">
    <location>
        <begin position="37"/>
        <end position="93"/>
    </location>
</feature>
<dbReference type="GO" id="GO:0045454">
    <property type="term" value="P:cell redox homeostasis"/>
    <property type="evidence" value="ECO:0007669"/>
    <property type="project" value="TreeGrafter"/>
</dbReference>
<dbReference type="Proteomes" id="UP000192411">
    <property type="component" value="Unassembled WGS sequence"/>
</dbReference>
<evidence type="ECO:0000256" key="9">
    <source>
        <dbReference type="ARBA" id="ARBA00023157"/>
    </source>
</evidence>
<keyword evidence="3 11" id="KW-0004">4Fe-4S</keyword>
<keyword evidence="5 11" id="KW-0408">Iron</keyword>
<sequence>MSGTRPAVRRTSMTISAPSVVQGAEAEARIAWVSQARCRQADPDELFVRGAAQRKAAVICRHCPVILECGADALDNRVEFGVWGGMTERQRRALLKQHPEVISWAEFFAAQRKHRSAV</sequence>
<evidence type="ECO:0000256" key="6">
    <source>
        <dbReference type="ARBA" id="ARBA00023014"/>
    </source>
</evidence>
<keyword evidence="11" id="KW-0963">Cytoplasm</keyword>
<organism evidence="13 14">
    <name type="scientific">Mycolicibacterium tusciae</name>
    <dbReference type="NCBI Taxonomy" id="75922"/>
    <lineage>
        <taxon>Bacteria</taxon>
        <taxon>Bacillati</taxon>
        <taxon>Actinomycetota</taxon>
        <taxon>Actinomycetes</taxon>
        <taxon>Mycobacteriales</taxon>
        <taxon>Mycobacteriaceae</taxon>
        <taxon>Mycolicibacterium</taxon>
    </lineage>
</organism>
<evidence type="ECO:0000256" key="10">
    <source>
        <dbReference type="ARBA" id="ARBA00023163"/>
    </source>
</evidence>
<dbReference type="PANTHER" id="PTHR38839">
    <property type="entry name" value="TRANSCRIPTIONAL REGULATOR WHID-RELATED"/>
    <property type="match status" value="1"/>
</dbReference>
<dbReference type="EMBL" id="MVIM01000007">
    <property type="protein sequence ID" value="ORB64573.1"/>
    <property type="molecule type" value="Genomic_DNA"/>
</dbReference>
<comment type="caution">
    <text evidence="13">The sequence shown here is derived from an EMBL/GenBank/DDBJ whole genome shotgun (WGS) entry which is preliminary data.</text>
</comment>
<dbReference type="PROSITE" id="PS51674">
    <property type="entry name" value="4FE4S_WBL"/>
    <property type="match status" value="1"/>
</dbReference>
<comment type="function">
    <text evidence="11">Acts as a transcriptional regulator. Probably redox-responsive. The apo- but not holo-form probably binds DNA.</text>
</comment>
<evidence type="ECO:0000256" key="5">
    <source>
        <dbReference type="ARBA" id="ARBA00023004"/>
    </source>
</evidence>
<evidence type="ECO:0000313" key="13">
    <source>
        <dbReference type="EMBL" id="ORB64573.1"/>
    </source>
</evidence>
<dbReference type="HAMAP" id="MF_01479">
    <property type="entry name" value="WhiB"/>
    <property type="match status" value="1"/>
</dbReference>
<dbReference type="GO" id="GO:0045892">
    <property type="term" value="P:negative regulation of DNA-templated transcription"/>
    <property type="evidence" value="ECO:0007669"/>
    <property type="project" value="TreeGrafter"/>
</dbReference>
<dbReference type="GO" id="GO:0003677">
    <property type="term" value="F:DNA binding"/>
    <property type="evidence" value="ECO:0007669"/>
    <property type="project" value="UniProtKB-UniRule"/>
</dbReference>
<feature type="binding site" evidence="11">
    <location>
        <position position="60"/>
    </location>
    <ligand>
        <name>[4Fe-4S] cluster</name>
        <dbReference type="ChEBI" id="CHEBI:49883"/>
    </ligand>
</feature>
<comment type="PTM">
    <text evidence="11">Upon Fe-S cluster removal intramolecular disulfide bonds are formed.</text>
</comment>
<dbReference type="STRING" id="75922.BST47_14735"/>
<feature type="binding site" evidence="11">
    <location>
        <position position="38"/>
    </location>
    <ligand>
        <name>[4Fe-4S] cluster</name>
        <dbReference type="ChEBI" id="CHEBI:49883"/>
    </ligand>
</feature>
<evidence type="ECO:0000256" key="3">
    <source>
        <dbReference type="ARBA" id="ARBA00022485"/>
    </source>
</evidence>
<dbReference type="GO" id="GO:0046872">
    <property type="term" value="F:metal ion binding"/>
    <property type="evidence" value="ECO:0007669"/>
    <property type="project" value="UniProtKB-KW"/>
</dbReference>
<gene>
    <name evidence="11" type="primary">whiB</name>
    <name evidence="13" type="ORF">BST47_14735</name>
</gene>
<dbReference type="GO" id="GO:0035731">
    <property type="term" value="F:dinitrosyl-iron complex binding"/>
    <property type="evidence" value="ECO:0007669"/>
    <property type="project" value="UniProtKB-UniRule"/>
</dbReference>
<dbReference type="RefSeq" id="WP_083126269.1">
    <property type="nucleotide sequence ID" value="NZ_MVIM01000007.1"/>
</dbReference>
<dbReference type="OrthoDB" id="4228525at2"/>
<comment type="PTM">
    <text evidence="11">The Fe-S cluster can be nitrosylated by nitric oxide (NO).</text>
</comment>
<keyword evidence="7 11" id="KW-0805">Transcription regulation</keyword>
<keyword evidence="8 11" id="KW-0238">DNA-binding</keyword>
<name>A0A1X0JNS9_9MYCO</name>
<evidence type="ECO:0000256" key="11">
    <source>
        <dbReference type="HAMAP-Rule" id="MF_01479"/>
    </source>
</evidence>
<dbReference type="GO" id="GO:0005737">
    <property type="term" value="C:cytoplasm"/>
    <property type="evidence" value="ECO:0007669"/>
    <property type="project" value="UniProtKB-SubCell"/>
</dbReference>
<dbReference type="AlphaFoldDB" id="A0A1X0JNS9"/>
<proteinExistence type="inferred from homology"/>
<keyword evidence="6 11" id="KW-0411">Iron-sulfur</keyword>
<comment type="cofactor">
    <cofactor evidence="11">
        <name>[4Fe-4S] cluster</name>
        <dbReference type="ChEBI" id="CHEBI:49883"/>
    </cofactor>
    <text evidence="11">Binds 1 [4Fe-4S] cluster per subunit. Following nitrosylation of the [4Fe-4S] cluster binds 1 [4Fe-8(NO)] cluster per subunit.</text>
</comment>
<dbReference type="InterPro" id="IPR034768">
    <property type="entry name" value="4FE4S_WBL"/>
</dbReference>
<evidence type="ECO:0000256" key="4">
    <source>
        <dbReference type="ARBA" id="ARBA00022723"/>
    </source>
</evidence>